<accession>A0A2S6IMJ5</accession>
<dbReference type="RefSeq" id="WP_104432821.1">
    <property type="nucleotide sequence ID" value="NZ_PTJD01000006.1"/>
</dbReference>
<dbReference type="Gene3D" id="1.10.357.10">
    <property type="entry name" value="Tetracycline Repressor, domain 2"/>
    <property type="match status" value="1"/>
</dbReference>
<dbReference type="SUPFAM" id="SSF48498">
    <property type="entry name" value="Tetracyclin repressor-like, C-terminal domain"/>
    <property type="match status" value="1"/>
</dbReference>
<dbReference type="PROSITE" id="PS50977">
    <property type="entry name" value="HTH_TETR_2"/>
    <property type="match status" value="1"/>
</dbReference>
<feature type="DNA-binding region" description="H-T-H motif" evidence="5">
    <location>
        <begin position="31"/>
        <end position="50"/>
    </location>
</feature>
<evidence type="ECO:0000256" key="4">
    <source>
        <dbReference type="ARBA" id="ARBA00023163"/>
    </source>
</evidence>
<dbReference type="EMBL" id="PTJD01000006">
    <property type="protein sequence ID" value="PPK95360.1"/>
    <property type="molecule type" value="Genomic_DNA"/>
</dbReference>
<evidence type="ECO:0000313" key="8">
    <source>
        <dbReference type="Proteomes" id="UP000239485"/>
    </source>
</evidence>
<evidence type="ECO:0000256" key="3">
    <source>
        <dbReference type="ARBA" id="ARBA00023125"/>
    </source>
</evidence>
<dbReference type="Pfam" id="PF00440">
    <property type="entry name" value="TetR_N"/>
    <property type="match status" value="1"/>
</dbReference>
<dbReference type="InterPro" id="IPR039538">
    <property type="entry name" value="BetI_C"/>
</dbReference>
<reference evidence="7 8" key="1">
    <citation type="submission" date="2018-02" db="EMBL/GenBank/DDBJ databases">
        <title>Genomic Encyclopedia of Archaeal and Bacterial Type Strains, Phase II (KMG-II): from individual species to whole genera.</title>
        <authorList>
            <person name="Goeker M."/>
        </authorList>
    </citation>
    <scope>NUCLEOTIDE SEQUENCE [LARGE SCALE GENOMIC DNA]</scope>
    <source>
        <strain evidence="7 8">DSM 22857</strain>
    </source>
</reference>
<protein>
    <submittedName>
        <fullName evidence="7">AcrR family transcriptional regulator</fullName>
    </submittedName>
</protein>
<keyword evidence="4" id="KW-0804">Transcription</keyword>
<dbReference type="GO" id="GO:0003700">
    <property type="term" value="F:DNA-binding transcription factor activity"/>
    <property type="evidence" value="ECO:0007669"/>
    <property type="project" value="TreeGrafter"/>
</dbReference>
<dbReference type="SUPFAM" id="SSF46689">
    <property type="entry name" value="Homeodomain-like"/>
    <property type="match status" value="1"/>
</dbReference>
<dbReference type="InterPro" id="IPR001647">
    <property type="entry name" value="HTH_TetR"/>
</dbReference>
<dbReference type="InterPro" id="IPR036271">
    <property type="entry name" value="Tet_transcr_reg_TetR-rel_C_sf"/>
</dbReference>
<comment type="caution">
    <text evidence="7">The sequence shown here is derived from an EMBL/GenBank/DDBJ whole genome shotgun (WGS) entry which is preliminary data.</text>
</comment>
<keyword evidence="3 5" id="KW-0238">DNA-binding</keyword>
<dbReference type="PANTHER" id="PTHR30055">
    <property type="entry name" value="HTH-TYPE TRANSCRIPTIONAL REGULATOR RUTR"/>
    <property type="match status" value="1"/>
</dbReference>
<organism evidence="7 8">
    <name type="scientific">Kineococcus xinjiangensis</name>
    <dbReference type="NCBI Taxonomy" id="512762"/>
    <lineage>
        <taxon>Bacteria</taxon>
        <taxon>Bacillati</taxon>
        <taxon>Actinomycetota</taxon>
        <taxon>Actinomycetes</taxon>
        <taxon>Kineosporiales</taxon>
        <taxon>Kineosporiaceae</taxon>
        <taxon>Kineococcus</taxon>
    </lineage>
</organism>
<dbReference type="PANTHER" id="PTHR30055:SF148">
    <property type="entry name" value="TETR-FAMILY TRANSCRIPTIONAL REGULATOR"/>
    <property type="match status" value="1"/>
</dbReference>
<evidence type="ECO:0000256" key="1">
    <source>
        <dbReference type="ARBA" id="ARBA00022491"/>
    </source>
</evidence>
<sequence>MARQRDLTAHQERISAATWSVLAEAGLPGLTLRAVAARAGCSTGLLLHTFPDKRALLLHARDLLHQRTAARADALEATGAAPEEVLRALLHQAVALGPEQHEEARVWIGFLAAALAEPELAERHVRGNRSFLRRTTRLLAACRLDWDPARCTRAATGLVALVEGLNVLAAADPATYSPDAQRHALDDALDRLVGAAGPVSPP</sequence>
<name>A0A2S6IMJ5_9ACTN</name>
<dbReference type="InterPro" id="IPR050109">
    <property type="entry name" value="HTH-type_TetR-like_transc_reg"/>
</dbReference>
<keyword evidence="1" id="KW-0678">Repressor</keyword>
<feature type="domain" description="HTH tetR-type" evidence="6">
    <location>
        <begin position="8"/>
        <end position="68"/>
    </location>
</feature>
<gene>
    <name evidence="7" type="ORF">CLV92_106181</name>
</gene>
<dbReference type="Pfam" id="PF13977">
    <property type="entry name" value="TetR_C_6"/>
    <property type="match status" value="1"/>
</dbReference>
<dbReference type="InterPro" id="IPR009057">
    <property type="entry name" value="Homeodomain-like_sf"/>
</dbReference>
<evidence type="ECO:0000256" key="5">
    <source>
        <dbReference type="PROSITE-ProRule" id="PRU00335"/>
    </source>
</evidence>
<dbReference type="GO" id="GO:0000976">
    <property type="term" value="F:transcription cis-regulatory region binding"/>
    <property type="evidence" value="ECO:0007669"/>
    <property type="project" value="TreeGrafter"/>
</dbReference>
<dbReference type="AlphaFoldDB" id="A0A2S6IMJ5"/>
<proteinExistence type="predicted"/>
<evidence type="ECO:0000313" key="7">
    <source>
        <dbReference type="EMBL" id="PPK95360.1"/>
    </source>
</evidence>
<dbReference type="OrthoDB" id="9816296at2"/>
<dbReference type="Proteomes" id="UP000239485">
    <property type="component" value="Unassembled WGS sequence"/>
</dbReference>
<evidence type="ECO:0000259" key="6">
    <source>
        <dbReference type="PROSITE" id="PS50977"/>
    </source>
</evidence>
<keyword evidence="8" id="KW-1185">Reference proteome</keyword>
<evidence type="ECO:0000256" key="2">
    <source>
        <dbReference type="ARBA" id="ARBA00023015"/>
    </source>
</evidence>
<keyword evidence="2" id="KW-0805">Transcription regulation</keyword>